<dbReference type="SUPFAM" id="SSF50346">
    <property type="entry name" value="PRC-barrel domain"/>
    <property type="match status" value="1"/>
</dbReference>
<reference evidence="3" key="1">
    <citation type="journal article" date="2010" name="Environ. Microbiol.">
        <title>The genome of Syntrophomonas wolfei: new insights into syntrophic metabolism and biohydrogen production.</title>
        <authorList>
            <person name="Sieber J.R."/>
            <person name="Sims D.R."/>
            <person name="Han C."/>
            <person name="Kim E."/>
            <person name="Lykidis A."/>
            <person name="Lapidus A.L."/>
            <person name="McDonnald E."/>
            <person name="Rohlin L."/>
            <person name="Culley D.E."/>
            <person name="Gunsalus R."/>
            <person name="McInerney M.J."/>
        </authorList>
    </citation>
    <scope>NUCLEOTIDE SEQUENCE [LARGE SCALE GENOMIC DNA]</scope>
    <source>
        <strain evidence="3">DSM 2245B / Goettingen</strain>
    </source>
</reference>
<evidence type="ECO:0000259" key="1">
    <source>
        <dbReference type="Pfam" id="PF05239"/>
    </source>
</evidence>
<dbReference type="OrthoDB" id="1707618at2"/>
<dbReference type="STRING" id="335541.Swol_0465"/>
<gene>
    <name evidence="2" type="ordered locus">Swol_0465</name>
</gene>
<dbReference type="AlphaFoldDB" id="Q0AZQ4"/>
<evidence type="ECO:0000313" key="2">
    <source>
        <dbReference type="EMBL" id="ABI67800.1"/>
    </source>
</evidence>
<dbReference type="eggNOG" id="COG3881">
    <property type="taxonomic scope" value="Bacteria"/>
</dbReference>
<keyword evidence="3" id="KW-1185">Reference proteome</keyword>
<name>Q0AZQ4_SYNWW</name>
<organism evidence="2 3">
    <name type="scientific">Syntrophomonas wolfei subsp. wolfei (strain DSM 2245B / Goettingen)</name>
    <dbReference type="NCBI Taxonomy" id="335541"/>
    <lineage>
        <taxon>Bacteria</taxon>
        <taxon>Bacillati</taxon>
        <taxon>Bacillota</taxon>
        <taxon>Clostridia</taxon>
        <taxon>Eubacteriales</taxon>
        <taxon>Syntrophomonadaceae</taxon>
        <taxon>Syntrophomonas</taxon>
    </lineage>
</organism>
<dbReference type="RefSeq" id="WP_011639908.1">
    <property type="nucleotide sequence ID" value="NC_008346.1"/>
</dbReference>
<accession>Q0AZQ4</accession>
<protein>
    <recommendedName>
        <fullName evidence="1">PRC-barrel domain-containing protein</fullName>
    </recommendedName>
</protein>
<evidence type="ECO:0000313" key="3">
    <source>
        <dbReference type="Proteomes" id="UP000001968"/>
    </source>
</evidence>
<dbReference type="Proteomes" id="UP000001968">
    <property type="component" value="Chromosome"/>
</dbReference>
<dbReference type="Pfam" id="PF05239">
    <property type="entry name" value="PRC"/>
    <property type="match status" value="1"/>
</dbReference>
<dbReference type="EMBL" id="CP000448">
    <property type="protein sequence ID" value="ABI67800.1"/>
    <property type="molecule type" value="Genomic_DNA"/>
</dbReference>
<feature type="domain" description="PRC-barrel" evidence="1">
    <location>
        <begin position="86"/>
        <end position="121"/>
    </location>
</feature>
<proteinExistence type="predicted"/>
<sequence>MKTRNIQHLPVFLASRAEVVAVVQKAVIGDDFGLLYLVVKGEDGKAGLIFRDDFDLTLDAVKIWDLHCIKSYAYGEELSVYEKKLGDTVFDRQGKELGIVSDFILSPTEKQVQGLEISSGTINDILKGRRELSLQEVSWKSVKSGVLAGEGSQEE</sequence>
<dbReference type="Gene3D" id="2.30.30.240">
    <property type="entry name" value="PRC-barrel domain"/>
    <property type="match status" value="1"/>
</dbReference>
<dbReference type="InterPro" id="IPR011033">
    <property type="entry name" value="PRC_barrel-like_sf"/>
</dbReference>
<dbReference type="InterPro" id="IPR027275">
    <property type="entry name" value="PRC-brl_dom"/>
</dbReference>
<dbReference type="KEGG" id="swo:Swol_0465"/>
<dbReference type="HOGENOM" id="CLU_1694645_0_0_9"/>